<feature type="region of interest" description="Disordered" evidence="7">
    <location>
        <begin position="276"/>
        <end position="303"/>
    </location>
</feature>
<protein>
    <recommendedName>
        <fullName evidence="2 5">Cell shape-determining protein MreC</fullName>
    </recommendedName>
    <alternativeName>
        <fullName evidence="4 5">Cell shape protein MreC</fullName>
    </alternativeName>
</protein>
<dbReference type="PANTHER" id="PTHR34138">
    <property type="entry name" value="CELL SHAPE-DETERMINING PROTEIN MREC"/>
    <property type="match status" value="1"/>
</dbReference>
<dbReference type="InterPro" id="IPR007221">
    <property type="entry name" value="MreC"/>
</dbReference>
<dbReference type="InterPro" id="IPR042177">
    <property type="entry name" value="Cell/Rod_1"/>
</dbReference>
<dbReference type="EMBL" id="CP011451">
    <property type="protein sequence ID" value="AKH37014.1"/>
    <property type="molecule type" value="Genomic_DNA"/>
</dbReference>
<gene>
    <name evidence="9" type="ORF">AAW31_03055</name>
    <name evidence="10" type="ORF">BCL69_100347</name>
</gene>
<dbReference type="InterPro" id="IPR055342">
    <property type="entry name" value="MreC_beta-barrel_core"/>
</dbReference>
<dbReference type="PANTHER" id="PTHR34138:SF1">
    <property type="entry name" value="CELL SHAPE-DETERMINING PROTEIN MREC"/>
    <property type="match status" value="1"/>
</dbReference>
<keyword evidence="6" id="KW-0175">Coiled coil</keyword>
<evidence type="ECO:0000256" key="2">
    <source>
        <dbReference type="ARBA" id="ARBA00013855"/>
    </source>
</evidence>
<dbReference type="Gene3D" id="2.40.10.350">
    <property type="entry name" value="Rod shape-determining protein MreC, domain 2"/>
    <property type="match status" value="1"/>
</dbReference>
<evidence type="ECO:0000256" key="7">
    <source>
        <dbReference type="SAM" id="MobiDB-lite"/>
    </source>
</evidence>
<evidence type="ECO:0000256" key="5">
    <source>
        <dbReference type="PIRNR" id="PIRNR038471"/>
    </source>
</evidence>
<dbReference type="Proteomes" id="UP000034156">
    <property type="component" value="Chromosome"/>
</dbReference>
<organism evidence="9 11">
    <name type="scientific">Nitrosomonas communis</name>
    <dbReference type="NCBI Taxonomy" id="44574"/>
    <lineage>
        <taxon>Bacteria</taxon>
        <taxon>Pseudomonadati</taxon>
        <taxon>Pseudomonadota</taxon>
        <taxon>Betaproteobacteria</taxon>
        <taxon>Nitrosomonadales</taxon>
        <taxon>Nitrosomonadaceae</taxon>
        <taxon>Nitrosomonas</taxon>
    </lineage>
</organism>
<dbReference type="Gene3D" id="2.40.10.340">
    <property type="entry name" value="Rod shape-determining protein MreC, domain 1"/>
    <property type="match status" value="1"/>
</dbReference>
<feature type="coiled-coil region" evidence="6">
    <location>
        <begin position="89"/>
        <end position="119"/>
    </location>
</feature>
<dbReference type="PIRSF" id="PIRSF038471">
    <property type="entry name" value="MreC"/>
    <property type="match status" value="1"/>
</dbReference>
<reference evidence="11" key="1">
    <citation type="submission" date="2015-05" db="EMBL/GenBank/DDBJ databases">
        <title>Draft genome of Nitrosomonas communis strain Nm2.</title>
        <authorList>
            <person name="Kozlowski J.A."/>
            <person name="Kits K.D."/>
            <person name="Stein L.Y."/>
        </authorList>
    </citation>
    <scope>NUCLEOTIDE SEQUENCE [LARGE SCALE GENOMIC DNA]</scope>
    <source>
        <strain evidence="11">Nm2</strain>
    </source>
</reference>
<evidence type="ECO:0000313" key="10">
    <source>
        <dbReference type="EMBL" id="TYP93237.1"/>
    </source>
</evidence>
<dbReference type="PATRIC" id="fig|44574.3.peg.725"/>
<evidence type="ECO:0000256" key="4">
    <source>
        <dbReference type="ARBA" id="ARBA00032089"/>
    </source>
</evidence>
<evidence type="ECO:0000313" key="11">
    <source>
        <dbReference type="Proteomes" id="UP000034156"/>
    </source>
</evidence>
<dbReference type="GO" id="GO:0005886">
    <property type="term" value="C:plasma membrane"/>
    <property type="evidence" value="ECO:0007669"/>
    <property type="project" value="TreeGrafter"/>
</dbReference>
<evidence type="ECO:0000259" key="8">
    <source>
        <dbReference type="Pfam" id="PF04085"/>
    </source>
</evidence>
<dbReference type="OrthoDB" id="9808025at2"/>
<feature type="domain" description="Rod shape-determining protein MreC beta-barrel core" evidence="8">
    <location>
        <begin position="126"/>
        <end position="271"/>
    </location>
</feature>
<evidence type="ECO:0000313" key="9">
    <source>
        <dbReference type="EMBL" id="AKH37014.1"/>
    </source>
</evidence>
<dbReference type="GO" id="GO:0008360">
    <property type="term" value="P:regulation of cell shape"/>
    <property type="evidence" value="ECO:0007669"/>
    <property type="project" value="UniProtKB-KW"/>
</dbReference>
<dbReference type="Proteomes" id="UP000324176">
    <property type="component" value="Unassembled WGS sequence"/>
</dbReference>
<sequence>METVPRFFRAGPSPQVRLFFFALLSILLMVMDARFSSFAGMRQTVGMILYPLQRLAYIPATLFDQAEELINDFHLTKEIANLRQQYFLNQQKLFRLQILEEENAQLRKLLGAAQQAEIKAIMAEILYVPRDPFNRKVILNKGSSSEIKAGQVVVDDQGVIGQITQVHPFLSEVTLITDKGHSVPVQVARNGLRSIISGAGKNNELELRYLSVNADIEQGDLLVTSGIGGLYPPGLPVARVENIEHDPSRDFAVIMCTPIAGVNRNRQVLILSLSAPIPEHPEEESPEEAPKHTTQQGRRSRAP</sequence>
<dbReference type="NCBIfam" id="TIGR00219">
    <property type="entry name" value="mreC"/>
    <property type="match status" value="1"/>
</dbReference>
<dbReference type="AlphaFoldDB" id="A0A0F7KE00"/>
<evidence type="ECO:0000256" key="6">
    <source>
        <dbReference type="SAM" id="Coils"/>
    </source>
</evidence>
<dbReference type="RefSeq" id="WP_046849109.1">
    <property type="nucleotide sequence ID" value="NZ_CP011451.1"/>
</dbReference>
<evidence type="ECO:0000313" key="12">
    <source>
        <dbReference type="Proteomes" id="UP000324176"/>
    </source>
</evidence>
<dbReference type="InterPro" id="IPR042175">
    <property type="entry name" value="Cell/Rod_MreC_2"/>
</dbReference>
<evidence type="ECO:0000256" key="3">
    <source>
        <dbReference type="ARBA" id="ARBA00022960"/>
    </source>
</evidence>
<evidence type="ECO:0000256" key="1">
    <source>
        <dbReference type="ARBA" id="ARBA00009369"/>
    </source>
</evidence>
<reference evidence="9 11" key="2">
    <citation type="journal article" date="2016" name="Genome Announc.">
        <title>Genome Sequence of Nitrosomonas communis Strain Nm2, a Mesophilic Ammonia-Oxidizing Bacterium Isolated from Mediterranean Soil.</title>
        <authorList>
            <person name="Kozlowski J.A."/>
            <person name="Kits K.D."/>
            <person name="Stein L.Y."/>
        </authorList>
    </citation>
    <scope>NUCLEOTIDE SEQUENCE [LARGE SCALE GENOMIC DNA]</scope>
    <source>
        <strain evidence="9 11">Nm2</strain>
    </source>
</reference>
<dbReference type="Pfam" id="PF04085">
    <property type="entry name" value="MreC"/>
    <property type="match status" value="1"/>
</dbReference>
<keyword evidence="11" id="KW-1185">Reference proteome</keyword>
<keyword evidence="3 5" id="KW-0133">Cell shape</keyword>
<comment type="function">
    <text evidence="5">Involved in formation and maintenance of cell shape.</text>
</comment>
<reference evidence="10 12" key="3">
    <citation type="submission" date="2019-07" db="EMBL/GenBank/DDBJ databases">
        <title>Active sludge and wastewater microbial communities from Klosterneuburg, Austria.</title>
        <authorList>
            <person name="Wagner M."/>
        </authorList>
    </citation>
    <scope>NUCLEOTIDE SEQUENCE [LARGE SCALE GENOMIC DNA]</scope>
    <source>
        <strain evidence="10 12">Nm2</strain>
    </source>
</reference>
<name>A0A0F7KE00_9PROT</name>
<proteinExistence type="inferred from homology"/>
<dbReference type="EMBL" id="VNHT01000003">
    <property type="protein sequence ID" value="TYP93237.1"/>
    <property type="molecule type" value="Genomic_DNA"/>
</dbReference>
<accession>A0A0F7KE00</accession>
<comment type="similarity">
    <text evidence="1 5">Belongs to the MreC family.</text>
</comment>
<dbReference type="KEGG" id="nco:AAW31_03055"/>